<evidence type="ECO:0000313" key="2">
    <source>
        <dbReference type="WBParaSite" id="TMUE_0000000465.1"/>
    </source>
</evidence>
<dbReference type="GO" id="GO:0043248">
    <property type="term" value="P:proteasome assembly"/>
    <property type="evidence" value="ECO:0007669"/>
    <property type="project" value="InterPro"/>
</dbReference>
<dbReference type="Gene3D" id="3.30.230.90">
    <property type="match status" value="1"/>
</dbReference>
<keyword evidence="1" id="KW-1185">Reference proteome</keyword>
<dbReference type="Pfam" id="PF10178">
    <property type="entry name" value="PAC3"/>
    <property type="match status" value="1"/>
</dbReference>
<dbReference type="Proteomes" id="UP000046395">
    <property type="component" value="Unassembled WGS sequence"/>
</dbReference>
<proteinExistence type="predicted"/>
<reference evidence="2" key="1">
    <citation type="submission" date="2019-12" db="UniProtKB">
        <authorList>
            <consortium name="WormBaseParasite"/>
        </authorList>
    </citation>
    <scope>IDENTIFICATION</scope>
</reference>
<evidence type="ECO:0000313" key="1">
    <source>
        <dbReference type="Proteomes" id="UP000046395"/>
    </source>
</evidence>
<sequence>MPIILKNFSFIYEDRKTNVLIAEFEDAFHIAVAQLGKFSVVVKVTSSRDLPELDAHGRAVYDAKVLLGPDEVAFRVMARQMASVHCVRAKPVIVFFGLINPTPEYARCLLGNLMHHLSEE</sequence>
<dbReference type="AlphaFoldDB" id="A0A5S6PZP8"/>
<protein>
    <submittedName>
        <fullName evidence="2">Uncharacterized protein</fullName>
    </submittedName>
</protein>
<name>A0A5S6PZP8_TRIMR</name>
<dbReference type="InterPro" id="IPR053720">
    <property type="entry name" value="Psm_Assembly_Chaperone"/>
</dbReference>
<dbReference type="InterPro" id="IPR018788">
    <property type="entry name" value="Proteasome_assmbl_chp_3"/>
</dbReference>
<accession>A0A5S6PZP8</accession>
<organism evidence="1 2">
    <name type="scientific">Trichuris muris</name>
    <name type="common">Mouse whipworm</name>
    <dbReference type="NCBI Taxonomy" id="70415"/>
    <lineage>
        <taxon>Eukaryota</taxon>
        <taxon>Metazoa</taxon>
        <taxon>Ecdysozoa</taxon>
        <taxon>Nematoda</taxon>
        <taxon>Enoplea</taxon>
        <taxon>Dorylaimia</taxon>
        <taxon>Trichinellida</taxon>
        <taxon>Trichuridae</taxon>
        <taxon>Trichuris</taxon>
    </lineage>
</organism>
<dbReference type="WBParaSite" id="TMUE_0000000465.1">
    <property type="protein sequence ID" value="TMUE_0000000465.1"/>
    <property type="gene ID" value="WBGene00296405"/>
</dbReference>